<dbReference type="AlphaFoldDB" id="G1XHP8"/>
<reference evidence="1 2" key="1">
    <citation type="journal article" date="2011" name="PLoS Pathog.">
        <title>Genomic and proteomic analyses of the fungus Arthrobotrys oligospora provide insights into nematode-trap formation.</title>
        <authorList>
            <person name="Yang J."/>
            <person name="Wang L."/>
            <person name="Ji X."/>
            <person name="Feng Y."/>
            <person name="Li X."/>
            <person name="Zou C."/>
            <person name="Xu J."/>
            <person name="Ren Y."/>
            <person name="Mi Q."/>
            <person name="Wu J."/>
            <person name="Liu S."/>
            <person name="Liu Y."/>
            <person name="Huang X."/>
            <person name="Wang H."/>
            <person name="Niu X."/>
            <person name="Li J."/>
            <person name="Liang L."/>
            <person name="Luo Y."/>
            <person name="Ji K."/>
            <person name="Zhou W."/>
            <person name="Yu Z."/>
            <person name="Li G."/>
            <person name="Liu Y."/>
            <person name="Li L."/>
            <person name="Qiao M."/>
            <person name="Feng L."/>
            <person name="Zhang K.-Q."/>
        </authorList>
    </citation>
    <scope>NUCLEOTIDE SEQUENCE [LARGE SCALE GENOMIC DNA]</scope>
    <source>
        <strain evidence="2">ATCC 24927 / CBS 115.81 / DSM 1491</strain>
    </source>
</reference>
<name>G1XHP8_ARTOA</name>
<comment type="caution">
    <text evidence="1">The sequence shown here is derived from an EMBL/GenBank/DDBJ whole genome shotgun (WGS) entry which is preliminary data.</text>
</comment>
<dbReference type="Proteomes" id="UP000008784">
    <property type="component" value="Unassembled WGS sequence"/>
</dbReference>
<accession>G1XHP8</accession>
<gene>
    <name evidence="1" type="ORF">AOL_s00088g11</name>
</gene>
<dbReference type="OMA" id="CRISTRY"/>
<protein>
    <submittedName>
        <fullName evidence="1">Uncharacterized protein</fullName>
    </submittedName>
</protein>
<dbReference type="EMBL" id="ADOT01000159">
    <property type="protein sequence ID" value="EGX47296.1"/>
    <property type="molecule type" value="Genomic_DNA"/>
</dbReference>
<dbReference type="InterPro" id="IPR022198">
    <property type="entry name" value="DUF3723"/>
</dbReference>
<organism evidence="1 2">
    <name type="scientific">Arthrobotrys oligospora (strain ATCC 24927 / CBS 115.81 / DSM 1491)</name>
    <name type="common">Nematode-trapping fungus</name>
    <name type="synonym">Didymozoophaga oligospora</name>
    <dbReference type="NCBI Taxonomy" id="756982"/>
    <lineage>
        <taxon>Eukaryota</taxon>
        <taxon>Fungi</taxon>
        <taxon>Dikarya</taxon>
        <taxon>Ascomycota</taxon>
        <taxon>Pezizomycotina</taxon>
        <taxon>Orbiliomycetes</taxon>
        <taxon>Orbiliales</taxon>
        <taxon>Orbiliaceae</taxon>
        <taxon>Orbilia</taxon>
        <taxon>Orbilia oligospora</taxon>
    </lineage>
</organism>
<dbReference type="GeneID" id="22894987"/>
<evidence type="ECO:0000313" key="2">
    <source>
        <dbReference type="Proteomes" id="UP000008784"/>
    </source>
</evidence>
<proteinExistence type="predicted"/>
<dbReference type="RefSeq" id="XP_011124010.1">
    <property type="nucleotide sequence ID" value="XM_011125708.1"/>
</dbReference>
<keyword evidence="2" id="KW-1185">Reference proteome</keyword>
<dbReference type="STRING" id="756982.G1XHP8"/>
<sequence length="240" mass="27707">MSHTGIPFPQRIADRAGNKRLDSQTQGYRGKCRISTRYLRFNNGRVFSEAKVREWRNIFSLGGCDRYSKDLVLAAIVSHDQLSELDFDGNMIQQASSNIECLYGREMITAAQDYLPLRDDWCTLGPNETVQEFLKAEFLERSVRKDEFTDGEIFRKIRLYAQEGNFESSRKWWSRLSPTKANNLKQLLKNNSLSSKFDSLLKFPGLWPDIQLGMFHTLHGAKCPEVWPFQYQAGYGISVD</sequence>
<evidence type="ECO:0000313" key="1">
    <source>
        <dbReference type="EMBL" id="EGX47296.1"/>
    </source>
</evidence>
<dbReference type="InParanoid" id="G1XHP8"/>
<dbReference type="Pfam" id="PF12520">
    <property type="entry name" value="DUF3723"/>
    <property type="match status" value="1"/>
</dbReference>
<dbReference type="OrthoDB" id="4227485at2759"/>
<dbReference type="HOGENOM" id="CLU_1156131_0_0_1"/>